<evidence type="ECO:0000256" key="4">
    <source>
        <dbReference type="SAM" id="MobiDB-lite"/>
    </source>
</evidence>
<dbReference type="PROSITE" id="PS50056">
    <property type="entry name" value="TYR_PHOSPHATASE_2"/>
    <property type="match status" value="1"/>
</dbReference>
<dbReference type="PROSITE" id="PS51181">
    <property type="entry name" value="PPASE_TENSIN"/>
    <property type="match status" value="1"/>
</dbReference>
<feature type="compositionally biased region" description="Polar residues" evidence="4">
    <location>
        <begin position="276"/>
        <end position="290"/>
    </location>
</feature>
<dbReference type="InterPro" id="IPR055183">
    <property type="entry name" value="PTEN2A/B_C2"/>
</dbReference>
<dbReference type="Gene3D" id="3.90.190.10">
    <property type="entry name" value="Protein tyrosine phosphatase superfamily"/>
    <property type="match status" value="1"/>
</dbReference>
<evidence type="ECO:0000259" key="6">
    <source>
        <dbReference type="PROSITE" id="PS51181"/>
    </source>
</evidence>
<dbReference type="InterPro" id="IPR029021">
    <property type="entry name" value="Prot-tyrosine_phosphatase-like"/>
</dbReference>
<comment type="caution">
    <text evidence="7">The sequence shown here is derived from an EMBL/GenBank/DDBJ whole genome shotgun (WGS) entry which is preliminary data.</text>
</comment>
<evidence type="ECO:0000313" key="7">
    <source>
        <dbReference type="EMBL" id="PKI31911.1"/>
    </source>
</evidence>
<dbReference type="STRING" id="22663.A0A2I0HJR3"/>
<dbReference type="InterPro" id="IPR029023">
    <property type="entry name" value="Tensin_phosphatase"/>
</dbReference>
<gene>
    <name evidence="7" type="ORF">CRG98_047693</name>
</gene>
<keyword evidence="8" id="KW-1185">Reference proteome</keyword>
<dbReference type="InterPro" id="IPR016130">
    <property type="entry name" value="Tyr_Pase_AS"/>
</dbReference>
<evidence type="ECO:0000256" key="1">
    <source>
        <dbReference type="ARBA" id="ARBA00007881"/>
    </source>
</evidence>
<dbReference type="InterPro" id="IPR000387">
    <property type="entry name" value="Tyr_Pase_dom"/>
</dbReference>
<dbReference type="Pfam" id="PF22918">
    <property type="entry name" value="PTEN2_C2"/>
    <property type="match status" value="1"/>
</dbReference>
<dbReference type="CDD" id="cd14509">
    <property type="entry name" value="PTP_PTEN"/>
    <property type="match status" value="1"/>
</dbReference>
<feature type="non-terminal residue" evidence="7">
    <location>
        <position position="1"/>
    </location>
</feature>
<feature type="domain" description="Phosphatase tensin-type" evidence="6">
    <location>
        <begin position="1"/>
        <end position="142"/>
    </location>
</feature>
<feature type="compositionally biased region" description="Basic and acidic residues" evidence="4">
    <location>
        <begin position="197"/>
        <end position="210"/>
    </location>
</feature>
<dbReference type="AlphaFoldDB" id="A0A2I0HJR3"/>
<evidence type="ECO:0000313" key="8">
    <source>
        <dbReference type="Proteomes" id="UP000233551"/>
    </source>
</evidence>
<feature type="compositionally biased region" description="Polar residues" evidence="4">
    <location>
        <begin position="211"/>
        <end position="227"/>
    </location>
</feature>
<evidence type="ECO:0008006" key="9">
    <source>
        <dbReference type="Google" id="ProtNLM"/>
    </source>
</evidence>
<sequence>GFYRNHMEEVIRFFETHHPGNYKVYNLCSERLYDASLFKGKVAHFPFDDHNCPPIQLILSFCQSACSWLKEDIQNVVVVHCKAGMARTGLMICSLLLYLKFFPTAEEAMSYYNEKRCVDAKALVLPSQIRYVRYFENILMNFKGETPPGRSWLNTTMMENKITLSSSDLDGFDKRKLPSPGFQLEIVMVDYKESLHAKPKTEGRKPENSSDHNYTSGSRDPSNTNAKKASGNEEDDVFSDSEGEDGSPKSRHTQTTNNGDEPKATGPASEEFAKQEVSTGSKESAQQNDSGKADPSIANISKPDSGGNSEFKVVAADASVFTFGDEEDYESE</sequence>
<accession>A0A2I0HJR3</accession>
<dbReference type="InterPro" id="IPR045101">
    <property type="entry name" value="PTP_PTEN"/>
</dbReference>
<keyword evidence="3" id="KW-0904">Protein phosphatase</keyword>
<keyword evidence="2" id="KW-0378">Hydrolase</keyword>
<dbReference type="Pfam" id="PF22785">
    <property type="entry name" value="Tc-R-P"/>
    <property type="match status" value="1"/>
</dbReference>
<feature type="compositionally biased region" description="Acidic residues" evidence="4">
    <location>
        <begin position="232"/>
        <end position="245"/>
    </location>
</feature>
<dbReference type="PANTHER" id="PTHR12305:SF96">
    <property type="entry name" value="PHOSPHATIDYLINOSITOL 3,4,5-TRISPHOSPHATE 3-PHOSPHATASE AND PROTEIN-TYROSINE-PHOSPHATASE PTEN2A"/>
    <property type="match status" value="1"/>
</dbReference>
<feature type="domain" description="Tyrosine specific protein phosphatases" evidence="5">
    <location>
        <begin position="77"/>
        <end position="116"/>
    </location>
</feature>
<dbReference type="PROSITE" id="PS00383">
    <property type="entry name" value="TYR_PHOSPHATASE_1"/>
    <property type="match status" value="1"/>
</dbReference>
<organism evidence="7 8">
    <name type="scientific">Punica granatum</name>
    <name type="common">Pomegranate</name>
    <dbReference type="NCBI Taxonomy" id="22663"/>
    <lineage>
        <taxon>Eukaryota</taxon>
        <taxon>Viridiplantae</taxon>
        <taxon>Streptophyta</taxon>
        <taxon>Embryophyta</taxon>
        <taxon>Tracheophyta</taxon>
        <taxon>Spermatophyta</taxon>
        <taxon>Magnoliopsida</taxon>
        <taxon>eudicotyledons</taxon>
        <taxon>Gunneridae</taxon>
        <taxon>Pentapetalae</taxon>
        <taxon>rosids</taxon>
        <taxon>malvids</taxon>
        <taxon>Myrtales</taxon>
        <taxon>Lythraceae</taxon>
        <taxon>Punica</taxon>
    </lineage>
</organism>
<reference evidence="7 8" key="1">
    <citation type="submission" date="2017-11" db="EMBL/GenBank/DDBJ databases">
        <title>De-novo sequencing of pomegranate (Punica granatum L.) genome.</title>
        <authorList>
            <person name="Akparov Z."/>
            <person name="Amiraslanov A."/>
            <person name="Hajiyeva S."/>
            <person name="Abbasov M."/>
            <person name="Kaur K."/>
            <person name="Hamwieh A."/>
            <person name="Solovyev V."/>
            <person name="Salamov A."/>
            <person name="Braich B."/>
            <person name="Kosarev P."/>
            <person name="Mahmoud A."/>
            <person name="Hajiyev E."/>
            <person name="Babayeva S."/>
            <person name="Izzatullayeva V."/>
            <person name="Mammadov A."/>
            <person name="Mammadov A."/>
            <person name="Sharifova S."/>
            <person name="Ojaghi J."/>
            <person name="Eynullazada K."/>
            <person name="Bayramov B."/>
            <person name="Abdulazimova A."/>
            <person name="Shahmuradov I."/>
        </authorList>
    </citation>
    <scope>NUCLEOTIDE SEQUENCE [LARGE SCALE GENOMIC DNA]</scope>
    <source>
        <strain evidence="8">cv. AG2017</strain>
        <tissue evidence="7">Leaf</tissue>
    </source>
</reference>
<dbReference type="GO" id="GO:0005829">
    <property type="term" value="C:cytosol"/>
    <property type="evidence" value="ECO:0007669"/>
    <property type="project" value="TreeGrafter"/>
</dbReference>
<dbReference type="PANTHER" id="PTHR12305">
    <property type="entry name" value="PHOSPHATASE WITH HOMOLOGY TO TENSIN"/>
    <property type="match status" value="1"/>
</dbReference>
<dbReference type="InterPro" id="IPR051281">
    <property type="entry name" value="Dual-spec_lipid-protein_phosph"/>
</dbReference>
<evidence type="ECO:0000256" key="2">
    <source>
        <dbReference type="ARBA" id="ARBA00022801"/>
    </source>
</evidence>
<dbReference type="EMBL" id="PGOL01008213">
    <property type="protein sequence ID" value="PKI31911.1"/>
    <property type="molecule type" value="Genomic_DNA"/>
</dbReference>
<protein>
    <recommendedName>
        <fullName evidence="9">Phosphatidylinositol 3,4,5-trisphosphate 3-phosphatase and protein-tyrosine-phosphatase PTEN2A-like</fullName>
    </recommendedName>
</protein>
<dbReference type="SUPFAM" id="SSF52799">
    <property type="entry name" value="(Phosphotyrosine protein) phosphatases II"/>
    <property type="match status" value="1"/>
</dbReference>
<name>A0A2I0HJR3_PUNGR</name>
<dbReference type="GO" id="GO:0004721">
    <property type="term" value="F:phosphoprotein phosphatase activity"/>
    <property type="evidence" value="ECO:0007669"/>
    <property type="project" value="UniProtKB-KW"/>
</dbReference>
<comment type="similarity">
    <text evidence="1">Belongs to the PTEN phosphatase protein family.</text>
</comment>
<evidence type="ECO:0000256" key="3">
    <source>
        <dbReference type="ARBA" id="ARBA00022912"/>
    </source>
</evidence>
<dbReference type="Proteomes" id="UP000233551">
    <property type="component" value="Unassembled WGS sequence"/>
</dbReference>
<dbReference type="GO" id="GO:0016314">
    <property type="term" value="F:phosphatidylinositol-3,4,5-trisphosphate 3-phosphatase activity"/>
    <property type="evidence" value="ECO:0007669"/>
    <property type="project" value="TreeGrafter"/>
</dbReference>
<evidence type="ECO:0000259" key="5">
    <source>
        <dbReference type="PROSITE" id="PS50056"/>
    </source>
</evidence>
<proteinExistence type="inferred from homology"/>
<feature type="region of interest" description="Disordered" evidence="4">
    <location>
        <begin position="197"/>
        <end position="309"/>
    </location>
</feature>